<protein>
    <submittedName>
        <fullName evidence="2">Uncharacterized protein</fullName>
    </submittedName>
</protein>
<dbReference type="OrthoDB" id="8441431at2"/>
<dbReference type="Proteomes" id="UP000198582">
    <property type="component" value="Unassembled WGS sequence"/>
</dbReference>
<keyword evidence="3" id="KW-1185">Reference proteome</keyword>
<dbReference type="EMBL" id="FOEF01000013">
    <property type="protein sequence ID" value="SEP49484.1"/>
    <property type="molecule type" value="Genomic_DNA"/>
</dbReference>
<evidence type="ECO:0000313" key="3">
    <source>
        <dbReference type="Proteomes" id="UP000198582"/>
    </source>
</evidence>
<feature type="compositionally biased region" description="Low complexity" evidence="1">
    <location>
        <begin position="596"/>
        <end position="611"/>
    </location>
</feature>
<reference evidence="2 3" key="1">
    <citation type="submission" date="2016-10" db="EMBL/GenBank/DDBJ databases">
        <authorList>
            <person name="de Groot N.N."/>
        </authorList>
    </citation>
    <scope>NUCLEOTIDE SEQUENCE [LARGE SCALE GENOMIC DNA]</scope>
    <source>
        <strain evidence="2 3">DSM 44993</strain>
    </source>
</reference>
<organism evidence="2 3">
    <name type="scientific">Amycolatopsis saalfeldensis</name>
    <dbReference type="NCBI Taxonomy" id="394193"/>
    <lineage>
        <taxon>Bacteria</taxon>
        <taxon>Bacillati</taxon>
        <taxon>Actinomycetota</taxon>
        <taxon>Actinomycetes</taxon>
        <taxon>Pseudonocardiales</taxon>
        <taxon>Pseudonocardiaceae</taxon>
        <taxon>Amycolatopsis</taxon>
    </lineage>
</organism>
<proteinExistence type="predicted"/>
<accession>A0A1H8YB51</accession>
<name>A0A1H8YB51_9PSEU</name>
<evidence type="ECO:0000256" key="1">
    <source>
        <dbReference type="SAM" id="MobiDB-lite"/>
    </source>
</evidence>
<dbReference type="RefSeq" id="WP_091621435.1">
    <property type="nucleotide sequence ID" value="NZ_FOEF01000013.1"/>
</dbReference>
<dbReference type="InterPro" id="IPR036188">
    <property type="entry name" value="FAD/NAD-bd_sf"/>
</dbReference>
<dbReference type="STRING" id="394193.SAMN04489732_11381"/>
<evidence type="ECO:0000313" key="2">
    <source>
        <dbReference type="EMBL" id="SEP49484.1"/>
    </source>
</evidence>
<sequence length="629" mass="68473">MNHNGSHFDATMKLVLPQQNRQSVKSLPGQDLGRVVKLVQRAGETKPLRVDVAGGGPVGLIFACTLRSMMGEQAKIRVYDRRWTRRGNRIAWRGEEEGNNRREQVVTLQSNVWGQLPQLVQQRLFVAGKHSEMWPLGPDSPAERGRPRNIKIRWIEDCLLEMAQDVYGIELVPEPYARPESWNEVDVLAICDGARSKTRDDLKDAFGTSSRDLYSVNGAPLDETVLGIRVKGKLPDEFTVPLTVCQNRFLFNSLGGGFINMRLTAEEASELVAYGENGPVECIGKFGCTMCPDGDKFVCDRHKSVFKPSVDALSFLWPRIADGIKFFGVGLADVVGITTFKLGMTQNPKFTAQLAPTTFGFLLGDAANSLHFWPGRGLNTGVKSVQSLAANLKARWSGRSFRAADFAAHEGLMQQLQYREKSRAWTTMLMPDENGVPRGIEDRIRAGLAGGHDRQALTETLFQRLKSIKDRMAGRMANLPDDGWYRARINGLDTKTLAVMVESGSWITREIGGEEVAVDLDLKRPAAPVSAPVPVSAPARCMAPAPARPSAPLAVPAPARPLVAAPVRPSVAAPVRPLVAASAAPQPVRTAPPNIPAARNVPVAPPRTVAPSWGPARPAAPHRSVALAG</sequence>
<dbReference type="AlphaFoldDB" id="A0A1H8YB51"/>
<feature type="region of interest" description="Disordered" evidence="1">
    <location>
        <begin position="583"/>
        <end position="629"/>
    </location>
</feature>
<gene>
    <name evidence="2" type="ORF">SAMN04489732_11381</name>
</gene>
<dbReference type="SUPFAM" id="SSF51905">
    <property type="entry name" value="FAD/NAD(P)-binding domain"/>
    <property type="match status" value="1"/>
</dbReference>